<name>A0A3N6RQ50_9CYAN</name>
<gene>
    <name evidence="1" type="ORF">D5R40_13700</name>
</gene>
<dbReference type="AlphaFoldDB" id="A0A3N6RQ50"/>
<dbReference type="EMBL" id="RCBY01000067">
    <property type="protein sequence ID" value="RQH43068.1"/>
    <property type="molecule type" value="Genomic_DNA"/>
</dbReference>
<accession>A0A3N6RQ50</accession>
<keyword evidence="2" id="KW-1185">Reference proteome</keyword>
<evidence type="ECO:0000313" key="1">
    <source>
        <dbReference type="EMBL" id="RQH43068.1"/>
    </source>
</evidence>
<sequence length="100" mass="11392">MFGFEFTEKLWVCASPFKGIKSGRSSELPVGWEGVLRSGFVTLQVSELANHRPREKRIFLMSSLLITELLITETPTTYHLRSLPENWGRRLPLLGGLFVN</sequence>
<comment type="caution">
    <text evidence="1">The sequence shown here is derived from an EMBL/GenBank/DDBJ whole genome shotgun (WGS) entry which is preliminary data.</text>
</comment>
<proteinExistence type="predicted"/>
<evidence type="ECO:0000313" key="2">
    <source>
        <dbReference type="Proteomes" id="UP000269154"/>
    </source>
</evidence>
<protein>
    <submittedName>
        <fullName evidence="1">Uncharacterized protein</fullName>
    </submittedName>
</protein>
<reference evidence="1 2" key="1">
    <citation type="journal article" date="2018" name="ACS Chem. Biol.">
        <title>Ketoreductase domain dysfunction expands chemodiversity: malyngamide biosynthesis in the cyanobacterium Okeania hirsuta.</title>
        <authorList>
            <person name="Moss N.A."/>
            <person name="Leao T."/>
            <person name="Rankin M."/>
            <person name="McCullough T.M."/>
            <person name="Qu P."/>
            <person name="Korobeynikov A."/>
            <person name="Smith J.L."/>
            <person name="Gerwick L."/>
            <person name="Gerwick W.H."/>
        </authorList>
    </citation>
    <scope>NUCLEOTIDE SEQUENCE [LARGE SCALE GENOMIC DNA]</scope>
    <source>
        <strain evidence="1 2">PAB10Feb10-1</strain>
    </source>
</reference>
<dbReference type="Proteomes" id="UP000269154">
    <property type="component" value="Unassembled WGS sequence"/>
</dbReference>
<organism evidence="1 2">
    <name type="scientific">Okeania hirsuta</name>
    <dbReference type="NCBI Taxonomy" id="1458930"/>
    <lineage>
        <taxon>Bacteria</taxon>
        <taxon>Bacillati</taxon>
        <taxon>Cyanobacteriota</taxon>
        <taxon>Cyanophyceae</taxon>
        <taxon>Oscillatoriophycideae</taxon>
        <taxon>Oscillatoriales</taxon>
        <taxon>Microcoleaceae</taxon>
        <taxon>Okeania</taxon>
    </lineage>
</organism>